<sequence length="58" mass="6740">MGLKKWLTGEEVQSNDNKFKGEVVEVSKDGKQVDVEVDGMKMRFGHKELKRQPPEEHR</sequence>
<name>A0A6G8R1L3_9CAUD</name>
<organism evidence="1 2">
    <name type="scientific">Streptomyces phage Wakanda</name>
    <dbReference type="NCBI Taxonomy" id="2713267"/>
    <lineage>
        <taxon>Viruses</taxon>
        <taxon>Duplodnaviria</taxon>
        <taxon>Heunggongvirae</taxon>
        <taxon>Uroviricota</taxon>
        <taxon>Caudoviricetes</taxon>
        <taxon>Stanwilliamsviridae</taxon>
        <taxon>Loccivirinae</taxon>
        <taxon>Wakandavirus</taxon>
        <taxon>Wakandavirus wakanda</taxon>
    </lineage>
</organism>
<accession>A0A6G8R1L3</accession>
<gene>
    <name evidence="1" type="primary">122</name>
    <name evidence="1" type="ORF">SEA_WAKANDA_122</name>
</gene>
<dbReference type="RefSeq" id="YP_010652186.1">
    <property type="nucleotide sequence ID" value="NC_070785.1"/>
</dbReference>
<keyword evidence="2" id="KW-1185">Reference proteome</keyword>
<dbReference type="KEGG" id="vg:77927958"/>
<evidence type="ECO:0000313" key="2">
    <source>
        <dbReference type="Proteomes" id="UP000501266"/>
    </source>
</evidence>
<dbReference type="GeneID" id="77927958"/>
<evidence type="ECO:0000313" key="1">
    <source>
        <dbReference type="EMBL" id="QIN94095.1"/>
    </source>
</evidence>
<protein>
    <submittedName>
        <fullName evidence="1">Uncharacterized protein</fullName>
    </submittedName>
</protein>
<dbReference type="Proteomes" id="UP000501266">
    <property type="component" value="Segment"/>
</dbReference>
<reference evidence="1 2" key="1">
    <citation type="submission" date="2020-02" db="EMBL/GenBank/DDBJ databases">
        <authorList>
            <person name="Bullock J.N."/>
            <person name="Barnes M.L."/>
            <person name="Kankolongo K.M."/>
            <person name="Dejene B.A."/>
            <person name="Lindsay P.E."/>
            <person name="Bhuiyan S."/>
            <person name="Nayek S."/>
            <person name="Hughes L.E."/>
            <person name="Garlena R.A."/>
            <person name="Russell D.A."/>
            <person name="Pope W.H."/>
            <person name="Jacobs-Sera D."/>
            <person name="Hatfull G.F."/>
        </authorList>
    </citation>
    <scope>NUCLEOTIDE SEQUENCE [LARGE SCALE GENOMIC DNA]</scope>
</reference>
<proteinExistence type="predicted"/>
<dbReference type="EMBL" id="MT024865">
    <property type="protein sequence ID" value="QIN94095.1"/>
    <property type="molecule type" value="Genomic_DNA"/>
</dbReference>